<reference evidence="3" key="1">
    <citation type="journal article" date="2019" name="Int. J. Syst. Evol. Microbiol.">
        <title>The Global Catalogue of Microorganisms (GCM) 10K type strain sequencing project: providing services to taxonomists for standard genome sequencing and annotation.</title>
        <authorList>
            <consortium name="The Broad Institute Genomics Platform"/>
            <consortium name="The Broad Institute Genome Sequencing Center for Infectious Disease"/>
            <person name="Wu L."/>
            <person name="Ma J."/>
        </authorList>
    </citation>
    <scope>NUCLEOTIDE SEQUENCE [LARGE SCALE GENOMIC DNA]</scope>
    <source>
        <strain evidence="3">PCU 280</strain>
    </source>
</reference>
<dbReference type="RefSeq" id="WP_379229793.1">
    <property type="nucleotide sequence ID" value="NZ_JBHSTE010000001.1"/>
</dbReference>
<organism evidence="2 3">
    <name type="scientific">Paenibacillus septentrionalis</name>
    <dbReference type="NCBI Taxonomy" id="429342"/>
    <lineage>
        <taxon>Bacteria</taxon>
        <taxon>Bacillati</taxon>
        <taxon>Bacillota</taxon>
        <taxon>Bacilli</taxon>
        <taxon>Bacillales</taxon>
        <taxon>Paenibacillaceae</taxon>
        <taxon>Paenibacillus</taxon>
    </lineage>
</organism>
<dbReference type="EMBL" id="JBHSTE010000001">
    <property type="protein sequence ID" value="MFC6331017.1"/>
    <property type="molecule type" value="Genomic_DNA"/>
</dbReference>
<dbReference type="InterPro" id="IPR011629">
    <property type="entry name" value="CobW-like_C"/>
</dbReference>
<comment type="caution">
    <text evidence="2">The sequence shown here is derived from an EMBL/GenBank/DDBJ whole genome shotgun (WGS) entry which is preliminary data.</text>
</comment>
<gene>
    <name evidence="2" type="ORF">ACFP56_00165</name>
</gene>
<dbReference type="PANTHER" id="PTHR43603:SF1">
    <property type="entry name" value="ZINC-REGULATED GTPASE METALLOPROTEIN ACTIVATOR 1"/>
    <property type="match status" value="1"/>
</dbReference>
<dbReference type="Pfam" id="PF07683">
    <property type="entry name" value="CobW_C"/>
    <property type="match status" value="1"/>
</dbReference>
<evidence type="ECO:0000313" key="3">
    <source>
        <dbReference type="Proteomes" id="UP001596233"/>
    </source>
</evidence>
<dbReference type="PANTHER" id="PTHR43603">
    <property type="entry name" value="COBW DOMAIN-CONTAINING PROTEIN DDB_G0274527"/>
    <property type="match status" value="1"/>
</dbReference>
<dbReference type="SUPFAM" id="SSF90002">
    <property type="entry name" value="Hypothetical protein YjiA, C-terminal domain"/>
    <property type="match status" value="1"/>
</dbReference>
<dbReference type="Proteomes" id="UP001596233">
    <property type="component" value="Unassembled WGS sequence"/>
</dbReference>
<feature type="domain" description="CobW C-terminal" evidence="1">
    <location>
        <begin position="9"/>
        <end position="43"/>
    </location>
</feature>
<sequence>MLDDEPELEQGWHPQFGDRLNKLVLIGIEMDKQAITAELDECLLTDEEMSLDWSQFTDTFPNPTQLA</sequence>
<evidence type="ECO:0000259" key="1">
    <source>
        <dbReference type="Pfam" id="PF07683"/>
    </source>
</evidence>
<accession>A0ABW1UX39</accession>
<keyword evidence="3" id="KW-1185">Reference proteome</keyword>
<evidence type="ECO:0000313" key="2">
    <source>
        <dbReference type="EMBL" id="MFC6331017.1"/>
    </source>
</evidence>
<dbReference type="InterPro" id="IPR051927">
    <property type="entry name" value="Zn_Chap_cDPG_Synth"/>
</dbReference>
<protein>
    <submittedName>
        <fullName evidence="2">GTP-binding protein</fullName>
    </submittedName>
</protein>
<proteinExistence type="predicted"/>
<name>A0ABW1UX39_9BACL</name>